<reference evidence="1 2" key="1">
    <citation type="submission" date="2024-06" db="EMBL/GenBank/DDBJ databases">
        <title>The Natural Products Discovery Center: Release of the First 8490 Sequenced Strains for Exploring Actinobacteria Biosynthetic Diversity.</title>
        <authorList>
            <person name="Kalkreuter E."/>
            <person name="Kautsar S.A."/>
            <person name="Yang D."/>
            <person name="Bader C.D."/>
            <person name="Teijaro C.N."/>
            <person name="Fluegel L."/>
            <person name="Davis C.M."/>
            <person name="Simpson J.R."/>
            <person name="Lauterbach L."/>
            <person name="Steele A.D."/>
            <person name="Gui C."/>
            <person name="Meng S."/>
            <person name="Li G."/>
            <person name="Viehrig K."/>
            <person name="Ye F."/>
            <person name="Su P."/>
            <person name="Kiefer A.F."/>
            <person name="Nichols A."/>
            <person name="Cepeda A.J."/>
            <person name="Yan W."/>
            <person name="Fan B."/>
            <person name="Jiang Y."/>
            <person name="Adhikari A."/>
            <person name="Zheng C.-J."/>
            <person name="Schuster L."/>
            <person name="Cowan T.M."/>
            <person name="Smanski M.J."/>
            <person name="Chevrette M.G."/>
            <person name="De Carvalho L.P.S."/>
            <person name="Shen B."/>
        </authorList>
    </citation>
    <scope>NUCLEOTIDE SEQUENCE [LARGE SCALE GENOMIC DNA]</scope>
    <source>
        <strain evidence="1 2">NPDC000634</strain>
    </source>
</reference>
<protein>
    <submittedName>
        <fullName evidence="1">SCO2522 family protein</fullName>
    </submittedName>
</protein>
<dbReference type="Proteomes" id="UP001458415">
    <property type="component" value="Unassembled WGS sequence"/>
</dbReference>
<keyword evidence="2" id="KW-1185">Reference proteome</keyword>
<organism evidence="1 2">
    <name type="scientific">Streptomyces carpinensis</name>
    <dbReference type="NCBI Taxonomy" id="66369"/>
    <lineage>
        <taxon>Bacteria</taxon>
        <taxon>Bacillati</taxon>
        <taxon>Actinomycetota</taxon>
        <taxon>Actinomycetes</taxon>
        <taxon>Kitasatosporales</taxon>
        <taxon>Streptomycetaceae</taxon>
        <taxon>Streptomyces</taxon>
    </lineage>
</organism>
<comment type="caution">
    <text evidence="1">The sequence shown here is derived from an EMBL/GenBank/DDBJ whole genome shotgun (WGS) entry which is preliminary data.</text>
</comment>
<evidence type="ECO:0000313" key="1">
    <source>
        <dbReference type="EMBL" id="MER6983034.1"/>
    </source>
</evidence>
<gene>
    <name evidence="1" type="ORF">ABT317_40275</name>
</gene>
<name>A0ABV1WG13_9ACTN</name>
<proteinExistence type="predicted"/>
<sequence>MTAHGEDAAVGPAADWVYRESSADLRTRAVPYSHLSVELGHLYMEDFTAGPDRLRAHFAQVAPWAATARSLAGPRRRISTCFLVDDYFTPFSSPAEVIPMVVRAAAKAGLRIDYLARESACAEANGARVAPLLLARLVEEPPVGTASGTRPPAAESGWLCNGVRSRSDVAPQAMSTATAWEPPLELGARRHSVFVDAQLWSTERDGRRLWSCPFLAAVWQMLRLGLLRDRGEVVLPPESWEEDAFPDRWDLLPPVVRLNPQATPFWAYRTFSVLDTRFLPVEHAVRVILDHTAADPVALRQVAERSEKEGLAVPSRLTERILYAFTATGTEGGGP</sequence>
<dbReference type="RefSeq" id="WP_244217324.1">
    <property type="nucleotide sequence ID" value="NZ_MUBM01000197.1"/>
</dbReference>
<dbReference type="InterPro" id="IPR049747">
    <property type="entry name" value="SCO2522-like"/>
</dbReference>
<evidence type="ECO:0000313" key="2">
    <source>
        <dbReference type="Proteomes" id="UP001458415"/>
    </source>
</evidence>
<dbReference type="EMBL" id="JBEPCU010001223">
    <property type="protein sequence ID" value="MER6983034.1"/>
    <property type="molecule type" value="Genomic_DNA"/>
</dbReference>
<dbReference type="NCBIfam" id="NF040566">
    <property type="entry name" value="SCO2522_fam"/>
    <property type="match status" value="1"/>
</dbReference>
<accession>A0ABV1WG13</accession>